<dbReference type="Pfam" id="PF00176">
    <property type="entry name" value="SNF2-rel_dom"/>
    <property type="match status" value="1"/>
</dbReference>
<dbReference type="AlphaFoldDB" id="A0A6C0IU95"/>
<dbReference type="InterPro" id="IPR013083">
    <property type="entry name" value="Znf_RING/FYVE/PHD"/>
</dbReference>
<keyword evidence="3" id="KW-0347">Helicase</keyword>
<dbReference type="GO" id="GO:0016787">
    <property type="term" value="F:hydrolase activity"/>
    <property type="evidence" value="ECO:0007669"/>
    <property type="project" value="UniProtKB-KW"/>
</dbReference>
<dbReference type="InterPro" id="IPR027417">
    <property type="entry name" value="P-loop_NTPase"/>
</dbReference>
<feature type="region of interest" description="Disordered" evidence="5">
    <location>
        <begin position="146"/>
        <end position="165"/>
    </location>
</feature>
<keyword evidence="2" id="KW-0378">Hydrolase</keyword>
<name>A0A6C0IU95_9ZZZZ</name>
<evidence type="ECO:0000256" key="4">
    <source>
        <dbReference type="ARBA" id="ARBA00022840"/>
    </source>
</evidence>
<dbReference type="GO" id="GO:0008094">
    <property type="term" value="F:ATP-dependent activity, acting on DNA"/>
    <property type="evidence" value="ECO:0007669"/>
    <property type="project" value="TreeGrafter"/>
</dbReference>
<dbReference type="PROSITE" id="PS50089">
    <property type="entry name" value="ZF_RING_2"/>
    <property type="match status" value="1"/>
</dbReference>
<evidence type="ECO:0000259" key="6">
    <source>
        <dbReference type="PROSITE" id="PS50089"/>
    </source>
</evidence>
<organism evidence="7">
    <name type="scientific">viral metagenome</name>
    <dbReference type="NCBI Taxonomy" id="1070528"/>
    <lineage>
        <taxon>unclassified sequences</taxon>
        <taxon>metagenomes</taxon>
        <taxon>organismal metagenomes</taxon>
    </lineage>
</organism>
<dbReference type="InterPro" id="IPR050628">
    <property type="entry name" value="SNF2_RAD54_helicase_TF"/>
</dbReference>
<reference evidence="7" key="1">
    <citation type="journal article" date="2020" name="Nature">
        <title>Giant virus diversity and host interactions through global metagenomics.</title>
        <authorList>
            <person name="Schulz F."/>
            <person name="Roux S."/>
            <person name="Paez-Espino D."/>
            <person name="Jungbluth S."/>
            <person name="Walsh D.A."/>
            <person name="Denef V.J."/>
            <person name="McMahon K.D."/>
            <person name="Konstantinidis K.T."/>
            <person name="Eloe-Fadrosh E.A."/>
            <person name="Kyrpides N.C."/>
            <person name="Woyke T."/>
        </authorList>
    </citation>
    <scope>NUCLEOTIDE SEQUENCE</scope>
    <source>
        <strain evidence="7">GVMAG-M-3300024336-7</strain>
    </source>
</reference>
<evidence type="ECO:0000256" key="5">
    <source>
        <dbReference type="SAM" id="MobiDB-lite"/>
    </source>
</evidence>
<dbReference type="EMBL" id="MN740267">
    <property type="protein sequence ID" value="QHT96788.1"/>
    <property type="molecule type" value="Genomic_DNA"/>
</dbReference>
<accession>A0A6C0IU95</accession>
<dbReference type="InterPro" id="IPR000330">
    <property type="entry name" value="SNF2_N"/>
</dbReference>
<dbReference type="GO" id="GO:0005524">
    <property type="term" value="F:ATP binding"/>
    <property type="evidence" value="ECO:0007669"/>
    <property type="project" value="UniProtKB-KW"/>
</dbReference>
<dbReference type="SUPFAM" id="SSF52540">
    <property type="entry name" value="P-loop containing nucleoside triphosphate hydrolases"/>
    <property type="match status" value="2"/>
</dbReference>
<sequence length="1253" mass="144718">MSSISGDIPLCGGGSDSNKISIFISTKDYKAKTKFLQYLSKSCTVEDIDYGGDKPEKPYFYLTSVTDTPGLSKYIEPICRHFGVDVNCKEIIEMLNNNYFKSFPDDEQPGYIYKIVATCYDKMLTKKAISDFIDFYDDGVPLDDRTPKLEDEKVPPKSEITKPDDEKKTFKYEKPKFIHDDPPVKDITKIKMLFHLMKYGLSVGYISTRDEFCRKLLSFHRDEYLIRNGHPLFENRDQMFMAVYNKYQFEYWKESMTSHLTSVYPWDVVDTNYFRSFPATAPSVDHCNMFVLCYDFTVDDYDIAIIINKFLNEWGLPTEILQTPSISSATSNYFLEWSKEVIALGYTIIYFRERIQKFAETDDRIRLMSIYQEMCGNGSEKRKKTKIDNLMGKKHILQIPSGPERIRAMTDSFISAVDSIYTRDDIDYLRSKISFTKKGIPTDDMMSRLPFEVIKVPVNRTVPKPAMVYNKYYICNEEATAKPLLEKFKASLLLHQKYILGKMIETEYYNGQSPNIGKTTIPSTAILCDPFGSGKTIEVLSLICYSKKPKINKEYRRSPFPGSYLLQQHSRVDDTFWERFVRKSDILPTNLLIVGSAVYHQWLDEIRKFTDLTVFSIENIFGLRTFQYILKNNPSELKKYDVVLVRNSTSVPLDCSYQPPELTRNTLLANLWCLTHNKVWYRVLVDDFDTINLKFIQCSFQGLFTWMVSATNKQPRLTKLSRYRYNCSPLFVGYGWTHQLTKRELSRHHSCDKTCLECNRKDITRVRTPELLFKESRTDFKSFFYQIRAQSSSEEIISSIADLGIRDDVLEMLHSGAMESAAASVGATSGNIIDIFKAILKTQAVDYRRLVTKKERIEYFLSKYDKHEDKLFDPLKQEPEHYDITIKNIEYHCLKKIPIGVLQERYRATLPDEESDDEIDDFIGFDDLELVEYDGADIDDTAEEVIRSMTYDAYQYANDKLLHIADDLSKQFQKIERIRERLTKDDCPICLDAPKNPIVFSCCQIVLCASCMASCCKSTVDRKCQCPICRTVSDISSFLFVGDVTPEDINVLNDQKALAKALTDGLSSSDKVAVTAIPDDIKLDIDGDPLPEFIEKDYLLLKLLQNKTIPTERKTDITDIRTSYIPQMIKGTVLRDRPENRKFLLFSNHVESLEKAKTALSDGNVKHLTFAGTGRQLARIRKRFKRSKRYNVLLVNSLKHCAGVNFEFVTDIVFLHKILNPSVEAQIIGRAVRIGRTCNLHTHYLLYQTESIT</sequence>
<dbReference type="PANTHER" id="PTHR45626:SF14">
    <property type="entry name" value="ATP-DEPENDENT DNA HELICASE (EUROFUNG)"/>
    <property type="match status" value="1"/>
</dbReference>
<dbReference type="InterPro" id="IPR001841">
    <property type="entry name" value="Znf_RING"/>
</dbReference>
<dbReference type="Gene3D" id="3.40.50.300">
    <property type="entry name" value="P-loop containing nucleotide triphosphate hydrolases"/>
    <property type="match status" value="2"/>
</dbReference>
<dbReference type="GO" id="GO:0004386">
    <property type="term" value="F:helicase activity"/>
    <property type="evidence" value="ECO:0007669"/>
    <property type="project" value="UniProtKB-KW"/>
</dbReference>
<dbReference type="Pfam" id="PF00271">
    <property type="entry name" value="Helicase_C"/>
    <property type="match status" value="1"/>
</dbReference>
<evidence type="ECO:0000313" key="7">
    <source>
        <dbReference type="EMBL" id="QHT96788.1"/>
    </source>
</evidence>
<keyword evidence="4" id="KW-0067">ATP-binding</keyword>
<feature type="domain" description="RING-type" evidence="6">
    <location>
        <begin position="987"/>
        <end position="1030"/>
    </location>
</feature>
<keyword evidence="1" id="KW-0547">Nucleotide-binding</keyword>
<dbReference type="GO" id="GO:0005634">
    <property type="term" value="C:nucleus"/>
    <property type="evidence" value="ECO:0007669"/>
    <property type="project" value="TreeGrafter"/>
</dbReference>
<dbReference type="GO" id="GO:0006281">
    <property type="term" value="P:DNA repair"/>
    <property type="evidence" value="ECO:0007669"/>
    <property type="project" value="TreeGrafter"/>
</dbReference>
<dbReference type="InterPro" id="IPR001650">
    <property type="entry name" value="Helicase_C-like"/>
</dbReference>
<dbReference type="Gene3D" id="3.30.40.10">
    <property type="entry name" value="Zinc/RING finger domain, C3HC4 (zinc finger)"/>
    <property type="match status" value="1"/>
</dbReference>
<evidence type="ECO:0000256" key="1">
    <source>
        <dbReference type="ARBA" id="ARBA00022741"/>
    </source>
</evidence>
<dbReference type="SUPFAM" id="SSF57850">
    <property type="entry name" value="RING/U-box"/>
    <property type="match status" value="1"/>
</dbReference>
<dbReference type="PANTHER" id="PTHR45626">
    <property type="entry name" value="TRANSCRIPTION TERMINATION FACTOR 2-RELATED"/>
    <property type="match status" value="1"/>
</dbReference>
<evidence type="ECO:0000256" key="3">
    <source>
        <dbReference type="ARBA" id="ARBA00022806"/>
    </source>
</evidence>
<evidence type="ECO:0000256" key="2">
    <source>
        <dbReference type="ARBA" id="ARBA00022801"/>
    </source>
</evidence>
<protein>
    <recommendedName>
        <fullName evidence="6">RING-type domain-containing protein</fullName>
    </recommendedName>
</protein>
<proteinExistence type="predicted"/>